<dbReference type="Proteomes" id="UP001651158">
    <property type="component" value="Unassembled WGS sequence"/>
</dbReference>
<dbReference type="EMBL" id="JAKROA010000014">
    <property type="protein sequence ID" value="KAL5104133.1"/>
    <property type="molecule type" value="Genomic_DNA"/>
</dbReference>
<feature type="domain" description="GRAM" evidence="3">
    <location>
        <begin position="7"/>
        <end position="54"/>
    </location>
</feature>
<feature type="compositionally biased region" description="Polar residues" evidence="1">
    <location>
        <begin position="320"/>
        <end position="329"/>
    </location>
</feature>
<protein>
    <recommendedName>
        <fullName evidence="3">GRAM domain-containing protein</fullName>
    </recommendedName>
</protein>
<feature type="transmembrane region" description="Helical" evidence="2">
    <location>
        <begin position="450"/>
        <end position="468"/>
    </location>
</feature>
<feature type="compositionally biased region" description="Low complexity" evidence="1">
    <location>
        <begin position="118"/>
        <end position="129"/>
    </location>
</feature>
<reference evidence="4 5" key="1">
    <citation type="journal article" date="2022" name="Front. Cell. Infect. Microbiol.">
        <title>The Genomes of Two Strains of Taenia crassiceps the Animal Model for the Study of Human Cysticercosis.</title>
        <authorList>
            <person name="Bobes R.J."/>
            <person name="Estrada K."/>
            <person name="Rios-Valencia D.G."/>
            <person name="Calderon-Gallegos A."/>
            <person name="de la Torre P."/>
            <person name="Carrero J.C."/>
            <person name="Sanchez-Flores A."/>
            <person name="Laclette J.P."/>
        </authorList>
    </citation>
    <scope>NUCLEOTIDE SEQUENCE [LARGE SCALE GENOMIC DNA]</scope>
    <source>
        <strain evidence="4">WFUcys</strain>
    </source>
</reference>
<feature type="region of interest" description="Disordered" evidence="1">
    <location>
        <begin position="308"/>
        <end position="332"/>
    </location>
</feature>
<keyword evidence="2" id="KW-0472">Membrane</keyword>
<feature type="transmembrane region" description="Helical" evidence="2">
    <location>
        <begin position="205"/>
        <end position="223"/>
    </location>
</feature>
<dbReference type="InterPro" id="IPR011993">
    <property type="entry name" value="PH-like_dom_sf"/>
</dbReference>
<organism evidence="4 5">
    <name type="scientific">Taenia crassiceps</name>
    <dbReference type="NCBI Taxonomy" id="6207"/>
    <lineage>
        <taxon>Eukaryota</taxon>
        <taxon>Metazoa</taxon>
        <taxon>Spiralia</taxon>
        <taxon>Lophotrochozoa</taxon>
        <taxon>Platyhelminthes</taxon>
        <taxon>Cestoda</taxon>
        <taxon>Eucestoda</taxon>
        <taxon>Cyclophyllidea</taxon>
        <taxon>Taeniidae</taxon>
        <taxon>Taenia</taxon>
    </lineage>
</organism>
<feature type="compositionally biased region" description="Polar residues" evidence="1">
    <location>
        <begin position="87"/>
        <end position="113"/>
    </location>
</feature>
<accession>A0ABR4Q388</accession>
<comment type="caution">
    <text evidence="4">The sequence shown here is derived from an EMBL/GenBank/DDBJ whole genome shotgun (WGS) entry which is preliminary data.</text>
</comment>
<sequence length="500" mass="54077">MGRDSVRSTVAYGKLYVTSNFLCFVESKLKNLQVVIRLEDIESYETHSSGVNIYAYNQKHTFTDFGGESGVAFISNYLRLTKKSCSVGNPGVSSRSLSRQSTIPVDGKTSNSPLPIGSPIKPSRSKSSLSARQSVSPAAPLASKSVAGGGDSNSGLSIISDVAYKASCIPLLLLTRIISFAVSMATSSMQATPFGFQPPRAFTKFFAYIILAFLAISVVYLYYRLDHIPLNDPVGLMSTNGYDSSNGPGGGDEGDCRNEFQKLVSSLQSLSQTLQREFGSFHIESRRRTTSNPQLRVVECIPSLPPCNRPKKRGGARNELLQNPHNTHPTAAMGRDRLETSANIYTLTTTAQLVQVDAFKVSQQHGGGGLLTTPNGSQSCHFISLCHDLHSASLAGSGNMRAVAMQFAVFESPSVLRNPSPRSPCVRPKSIPIPVSPAISPPTHPPTIPLAYLFFFFFFFYPPSNYYCNHRAQSQTQSKPLTTAQLSPPLVSSLSPVSVS</sequence>
<name>A0ABR4Q388_9CEST</name>
<proteinExistence type="predicted"/>
<evidence type="ECO:0000256" key="1">
    <source>
        <dbReference type="SAM" id="MobiDB-lite"/>
    </source>
</evidence>
<dbReference type="Pfam" id="PF02893">
    <property type="entry name" value="GRAM"/>
    <property type="match status" value="1"/>
</dbReference>
<keyword evidence="2" id="KW-1133">Transmembrane helix</keyword>
<evidence type="ECO:0000259" key="3">
    <source>
        <dbReference type="Pfam" id="PF02893"/>
    </source>
</evidence>
<dbReference type="Gene3D" id="2.30.29.30">
    <property type="entry name" value="Pleckstrin-homology domain (PH domain)/Phosphotyrosine-binding domain (PTB)"/>
    <property type="match status" value="1"/>
</dbReference>
<feature type="region of interest" description="Disordered" evidence="1">
    <location>
        <begin position="87"/>
        <end position="129"/>
    </location>
</feature>
<keyword evidence="2" id="KW-0812">Transmembrane</keyword>
<keyword evidence="5" id="KW-1185">Reference proteome</keyword>
<evidence type="ECO:0000313" key="4">
    <source>
        <dbReference type="EMBL" id="KAL5104133.1"/>
    </source>
</evidence>
<evidence type="ECO:0000313" key="5">
    <source>
        <dbReference type="Proteomes" id="UP001651158"/>
    </source>
</evidence>
<dbReference type="InterPro" id="IPR004182">
    <property type="entry name" value="GRAM"/>
</dbReference>
<evidence type="ECO:0000256" key="2">
    <source>
        <dbReference type="SAM" id="Phobius"/>
    </source>
</evidence>
<gene>
    <name evidence="4" type="ORF">TcWFU_007612</name>
</gene>